<evidence type="ECO:0000313" key="11">
    <source>
        <dbReference type="WBParaSite" id="TCONS_00014932.p1"/>
    </source>
</evidence>
<evidence type="ECO:0000256" key="2">
    <source>
        <dbReference type="ARBA" id="ARBA00022473"/>
    </source>
</evidence>
<reference evidence="11" key="1">
    <citation type="submission" date="2024-02" db="UniProtKB">
        <authorList>
            <consortium name="WormBaseParasite"/>
        </authorList>
    </citation>
    <scope>IDENTIFICATION</scope>
</reference>
<evidence type="ECO:0000256" key="1">
    <source>
        <dbReference type="ARBA" id="ARBA00004123"/>
    </source>
</evidence>
<dbReference type="InterPro" id="IPR036388">
    <property type="entry name" value="WH-like_DNA-bd_sf"/>
</dbReference>
<dbReference type="WBParaSite" id="TCONS_00014932.p1">
    <property type="protein sequence ID" value="TCONS_00014932.p1"/>
    <property type="gene ID" value="XLOC_010141"/>
</dbReference>
<keyword evidence="7" id="KW-0539">Nucleus</keyword>
<dbReference type="GO" id="GO:0000981">
    <property type="term" value="F:DNA-binding transcription factor activity, RNA polymerase II-specific"/>
    <property type="evidence" value="ECO:0007669"/>
    <property type="project" value="TreeGrafter"/>
</dbReference>
<dbReference type="GO" id="GO:0005634">
    <property type="term" value="C:nucleus"/>
    <property type="evidence" value="ECO:0007669"/>
    <property type="project" value="UniProtKB-SubCell"/>
</dbReference>
<dbReference type="GO" id="GO:0000978">
    <property type="term" value="F:RNA polymerase II cis-regulatory region sequence-specific DNA binding"/>
    <property type="evidence" value="ECO:0007669"/>
    <property type="project" value="TreeGrafter"/>
</dbReference>
<keyword evidence="5" id="KW-0238">DNA-binding</keyword>
<keyword evidence="6" id="KW-0804">Transcription</keyword>
<dbReference type="SUPFAM" id="SSF46689">
    <property type="entry name" value="Homeodomain-like"/>
    <property type="match status" value="1"/>
</dbReference>
<dbReference type="Gene3D" id="1.10.10.10">
    <property type="entry name" value="Winged helix-like DNA-binding domain superfamily/Winged helix DNA-binding domain"/>
    <property type="match status" value="1"/>
</dbReference>
<evidence type="ECO:0000256" key="6">
    <source>
        <dbReference type="ARBA" id="ARBA00023163"/>
    </source>
</evidence>
<feature type="compositionally biased region" description="Polar residues" evidence="8">
    <location>
        <begin position="17"/>
        <end position="35"/>
    </location>
</feature>
<evidence type="ECO:0000256" key="7">
    <source>
        <dbReference type="ARBA" id="ARBA00023242"/>
    </source>
</evidence>
<dbReference type="AlphaFoldDB" id="A0AAF5DP98"/>
<dbReference type="InterPro" id="IPR001523">
    <property type="entry name" value="Paired_dom"/>
</dbReference>
<dbReference type="Proteomes" id="UP000035681">
    <property type="component" value="Unplaced"/>
</dbReference>
<evidence type="ECO:0000259" key="9">
    <source>
        <dbReference type="PROSITE" id="PS51057"/>
    </source>
</evidence>
<evidence type="ECO:0000256" key="5">
    <source>
        <dbReference type="ARBA" id="ARBA00023125"/>
    </source>
</evidence>
<dbReference type="PROSITE" id="PS51057">
    <property type="entry name" value="PAIRED_2"/>
    <property type="match status" value="1"/>
</dbReference>
<keyword evidence="3" id="KW-0563">Paired box</keyword>
<accession>A0AAF5DP98</accession>
<evidence type="ECO:0000256" key="3">
    <source>
        <dbReference type="ARBA" id="ARBA00022724"/>
    </source>
</evidence>
<keyword evidence="10" id="KW-1185">Reference proteome</keyword>
<evidence type="ECO:0000256" key="8">
    <source>
        <dbReference type="SAM" id="MobiDB-lite"/>
    </source>
</evidence>
<protein>
    <submittedName>
        <fullName evidence="11">Paired domain-containing protein</fullName>
    </submittedName>
</protein>
<feature type="domain" description="Paired" evidence="9">
    <location>
        <begin position="183"/>
        <end position="327"/>
    </location>
</feature>
<dbReference type="InterPro" id="IPR043565">
    <property type="entry name" value="PAX_fam"/>
</dbReference>
<dbReference type="InterPro" id="IPR009057">
    <property type="entry name" value="Homeodomain-like_sf"/>
</dbReference>
<dbReference type="PRINTS" id="PR00027">
    <property type="entry name" value="PAIREDBOX"/>
</dbReference>
<dbReference type="Pfam" id="PF00292">
    <property type="entry name" value="PAX"/>
    <property type="match status" value="1"/>
</dbReference>
<organism evidence="10 11">
    <name type="scientific">Strongyloides stercoralis</name>
    <name type="common">Threadworm</name>
    <dbReference type="NCBI Taxonomy" id="6248"/>
    <lineage>
        <taxon>Eukaryota</taxon>
        <taxon>Metazoa</taxon>
        <taxon>Ecdysozoa</taxon>
        <taxon>Nematoda</taxon>
        <taxon>Chromadorea</taxon>
        <taxon>Rhabditida</taxon>
        <taxon>Tylenchina</taxon>
        <taxon>Panagrolaimomorpha</taxon>
        <taxon>Strongyloidoidea</taxon>
        <taxon>Strongyloididae</taxon>
        <taxon>Strongyloides</taxon>
    </lineage>
</organism>
<keyword evidence="2" id="KW-0217">Developmental protein</keyword>
<name>A0AAF5DP98_STRER</name>
<dbReference type="PANTHER" id="PTHR45636">
    <property type="entry name" value="PAIRED BOX PROTEIN PAX-6-RELATED-RELATED"/>
    <property type="match status" value="1"/>
</dbReference>
<sequence length="327" mass="37217">MVHYEQCKSTLKAHDSGVSSFGSGDTPSEEYSQNDDCNRVTTNDKKKKIKKFGKKYEKQVDDKKNKYMNFYKIKLRKTPDIEDVLWKNNLIYSLDCKVMIGSNNYGQINWSDAYNNKYSLEKKFLYINDNNNYPISVNNLYGNIGLTNAITPRFNYLTTTLTLPSNNNIITKNVIPQRIDTIGASGKNRFGRPYISGRPLLNCDRKKIIELFKAGVKKIDIARSLGVTHSCISKVIRKYIDTGSYTGKETRTASCACPGGSNYHDANICRNSKFRLEDSFQSIGISIGQNIQNLKRSNEISIQSQIPKKKCFFSIEYILSEECGKIN</sequence>
<proteinExistence type="predicted"/>
<comment type="subcellular location">
    <subcellularLocation>
        <location evidence="1">Nucleus</location>
    </subcellularLocation>
</comment>
<evidence type="ECO:0000256" key="4">
    <source>
        <dbReference type="ARBA" id="ARBA00023015"/>
    </source>
</evidence>
<feature type="region of interest" description="Disordered" evidence="8">
    <location>
        <begin position="14"/>
        <end position="40"/>
    </location>
</feature>
<evidence type="ECO:0000313" key="10">
    <source>
        <dbReference type="Proteomes" id="UP000035681"/>
    </source>
</evidence>
<dbReference type="SMART" id="SM00351">
    <property type="entry name" value="PAX"/>
    <property type="match status" value="1"/>
</dbReference>
<dbReference type="PANTHER" id="PTHR45636:SF52">
    <property type="entry name" value="PAIRED DOMAIN-CONTAINING PROTEIN"/>
    <property type="match status" value="1"/>
</dbReference>
<keyword evidence="4" id="KW-0805">Transcription regulation</keyword>